<dbReference type="Gene3D" id="3.30.1490.20">
    <property type="entry name" value="ATP-grasp fold, A domain"/>
    <property type="match status" value="1"/>
</dbReference>
<reference evidence="2" key="1">
    <citation type="journal article" date="2021" name="PeerJ">
        <title>Extensive microbial diversity within the chicken gut microbiome revealed by metagenomics and culture.</title>
        <authorList>
            <person name="Gilroy R."/>
            <person name="Ravi A."/>
            <person name="Getino M."/>
            <person name="Pursley I."/>
            <person name="Horton D.L."/>
            <person name="Alikhan N.F."/>
            <person name="Baker D."/>
            <person name="Gharbi K."/>
            <person name="Hall N."/>
            <person name="Watson M."/>
            <person name="Adriaenssens E.M."/>
            <person name="Foster-Nyarko E."/>
            <person name="Jarju S."/>
            <person name="Secka A."/>
            <person name="Antonio M."/>
            <person name="Oren A."/>
            <person name="Chaudhuri R.R."/>
            <person name="La Ragione R."/>
            <person name="Hildebrand F."/>
            <person name="Pallen M.J."/>
        </authorList>
    </citation>
    <scope>NUCLEOTIDE SEQUENCE</scope>
    <source>
        <strain evidence="2">ChiGjej4B4-7305</strain>
    </source>
</reference>
<dbReference type="GO" id="GO:0005524">
    <property type="term" value="F:ATP binding"/>
    <property type="evidence" value="ECO:0007669"/>
    <property type="project" value="InterPro"/>
</dbReference>
<dbReference type="PANTHER" id="PTHR43615:SF1">
    <property type="entry name" value="PPDK_N DOMAIN-CONTAINING PROTEIN"/>
    <property type="match status" value="1"/>
</dbReference>
<dbReference type="InterPro" id="IPR051549">
    <property type="entry name" value="PEP_Utilizing_Enz"/>
</dbReference>
<protein>
    <submittedName>
        <fullName evidence="2">Pyruvate, phosphate dikinase</fullName>
    </submittedName>
</protein>
<dbReference type="GO" id="GO:0016301">
    <property type="term" value="F:kinase activity"/>
    <property type="evidence" value="ECO:0007669"/>
    <property type="project" value="InterPro"/>
</dbReference>
<evidence type="ECO:0000259" key="1">
    <source>
        <dbReference type="Pfam" id="PF01326"/>
    </source>
</evidence>
<feature type="non-terminal residue" evidence="2">
    <location>
        <position position="172"/>
    </location>
</feature>
<accession>A0A9D2EGB6</accession>
<dbReference type="PANTHER" id="PTHR43615">
    <property type="entry name" value="PHOSPHOENOLPYRUVATE SYNTHASE-RELATED"/>
    <property type="match status" value="1"/>
</dbReference>
<evidence type="ECO:0000313" key="2">
    <source>
        <dbReference type="EMBL" id="HIZ37228.1"/>
    </source>
</evidence>
<dbReference type="AlphaFoldDB" id="A0A9D2EGB6"/>
<reference evidence="2" key="2">
    <citation type="submission" date="2021-04" db="EMBL/GenBank/DDBJ databases">
        <authorList>
            <person name="Gilroy R."/>
        </authorList>
    </citation>
    <scope>NUCLEOTIDE SEQUENCE</scope>
    <source>
        <strain evidence="2">ChiGjej4B4-7305</strain>
    </source>
</reference>
<dbReference type="EMBL" id="DXBY01000272">
    <property type="protein sequence ID" value="HIZ37228.1"/>
    <property type="molecule type" value="Genomic_DNA"/>
</dbReference>
<name>A0A9D2EGB6_9MICO</name>
<dbReference type="InterPro" id="IPR013815">
    <property type="entry name" value="ATP_grasp_subdomain_1"/>
</dbReference>
<proteinExistence type="predicted"/>
<dbReference type="SUPFAM" id="SSF56059">
    <property type="entry name" value="Glutathione synthetase ATP-binding domain-like"/>
    <property type="match status" value="1"/>
</dbReference>
<gene>
    <name evidence="2" type="ORF">H9815_15745</name>
</gene>
<dbReference type="InterPro" id="IPR002192">
    <property type="entry name" value="PPDK_AMP/ATP-bd"/>
</dbReference>
<comment type="caution">
    <text evidence="2">The sequence shown here is derived from an EMBL/GenBank/DDBJ whole genome shotgun (WGS) entry which is preliminary data.</text>
</comment>
<sequence>MLTPLPMATAATCGGKAAALATLLAAGLPVPDGVVLPFSAQSAALGAAESAGVLRRELTAALTAMGDPPVAVRSSAAHEDTAEASAAGQYESVLGVRGTAAVEAAVRRCWAAASRAQVAEYWRDLTGDPLAAPEIAVIIQRMVAADASGVMFTPMAAGAPTRIEASWGLGPA</sequence>
<organism evidence="2 3">
    <name type="scientific">Candidatus Ruania gallistercoris</name>
    <dbReference type="NCBI Taxonomy" id="2838746"/>
    <lineage>
        <taxon>Bacteria</taxon>
        <taxon>Bacillati</taxon>
        <taxon>Actinomycetota</taxon>
        <taxon>Actinomycetes</taxon>
        <taxon>Micrococcales</taxon>
        <taxon>Ruaniaceae</taxon>
        <taxon>Ruania</taxon>
    </lineage>
</organism>
<dbReference type="Proteomes" id="UP000824037">
    <property type="component" value="Unassembled WGS sequence"/>
</dbReference>
<evidence type="ECO:0000313" key="3">
    <source>
        <dbReference type="Proteomes" id="UP000824037"/>
    </source>
</evidence>
<feature type="domain" description="Pyruvate phosphate dikinase AMP/ATP-binding" evidence="1">
    <location>
        <begin position="54"/>
        <end position="171"/>
    </location>
</feature>
<dbReference type="Pfam" id="PF01326">
    <property type="entry name" value="PPDK_N"/>
    <property type="match status" value="1"/>
</dbReference>
<keyword evidence="2" id="KW-0670">Pyruvate</keyword>